<dbReference type="PANTHER" id="PTHR47194">
    <property type="entry name" value="SORTING NEXIN-29-RELATED"/>
    <property type="match status" value="1"/>
</dbReference>
<dbReference type="WBParaSite" id="PSAMB.scaffold2244size24386.g17057.t1">
    <property type="protein sequence ID" value="PSAMB.scaffold2244size24386.g17057.t1"/>
    <property type="gene ID" value="PSAMB.scaffold2244size24386.g17057"/>
</dbReference>
<dbReference type="Gene3D" id="1.20.58.900">
    <property type="match status" value="1"/>
</dbReference>
<protein>
    <submittedName>
        <fullName evidence="3">RUN domain-containing protein</fullName>
    </submittedName>
</protein>
<evidence type="ECO:0000313" key="3">
    <source>
        <dbReference type="WBParaSite" id="PSAMB.scaffold2244size24386.g17057.t1"/>
    </source>
</evidence>
<dbReference type="Pfam" id="PF02759">
    <property type="entry name" value="RUN"/>
    <property type="match status" value="1"/>
</dbReference>
<reference evidence="3" key="1">
    <citation type="submission" date="2022-11" db="UniProtKB">
        <authorList>
            <consortium name="WormBaseParasite"/>
        </authorList>
    </citation>
    <scope>IDENTIFICATION</scope>
</reference>
<sequence length="127" mass="14301">MDAITVKRNLTQELGSVIKAAVSERSDGEALPSDATQAVCNVIESIFIHGLRDPFFVKGSRYAKYPEPNFWPFISKFSHRSIRSQISGLKQIRSEVGRARAWVRIVLNEGVIEHYVTALSRDNKAVR</sequence>
<dbReference type="InterPro" id="IPR004012">
    <property type="entry name" value="Run_dom"/>
</dbReference>
<dbReference type="Proteomes" id="UP000887566">
    <property type="component" value="Unplaced"/>
</dbReference>
<proteinExistence type="predicted"/>
<dbReference type="SUPFAM" id="SSF140741">
    <property type="entry name" value="RUN domain-like"/>
    <property type="match status" value="1"/>
</dbReference>
<name>A0A914VPX6_9BILA</name>
<accession>A0A914VPX6</accession>
<dbReference type="InterPro" id="IPR037213">
    <property type="entry name" value="Run_dom_sf"/>
</dbReference>
<feature type="domain" description="RUN" evidence="1">
    <location>
        <begin position="30"/>
        <end position="127"/>
    </location>
</feature>
<dbReference type="PANTHER" id="PTHR47194:SF3">
    <property type="entry name" value="SORTING NEXIN 29"/>
    <property type="match status" value="1"/>
</dbReference>
<dbReference type="PROSITE" id="PS50826">
    <property type="entry name" value="RUN"/>
    <property type="match status" value="1"/>
</dbReference>
<dbReference type="AlphaFoldDB" id="A0A914VPX6"/>
<evidence type="ECO:0000259" key="1">
    <source>
        <dbReference type="PROSITE" id="PS50826"/>
    </source>
</evidence>
<evidence type="ECO:0000313" key="2">
    <source>
        <dbReference type="Proteomes" id="UP000887566"/>
    </source>
</evidence>
<keyword evidence="2" id="KW-1185">Reference proteome</keyword>
<organism evidence="2 3">
    <name type="scientific">Plectus sambesii</name>
    <dbReference type="NCBI Taxonomy" id="2011161"/>
    <lineage>
        <taxon>Eukaryota</taxon>
        <taxon>Metazoa</taxon>
        <taxon>Ecdysozoa</taxon>
        <taxon>Nematoda</taxon>
        <taxon>Chromadorea</taxon>
        <taxon>Plectida</taxon>
        <taxon>Plectina</taxon>
        <taxon>Plectoidea</taxon>
        <taxon>Plectidae</taxon>
        <taxon>Plectus</taxon>
    </lineage>
</organism>